<evidence type="ECO:0000313" key="3">
    <source>
        <dbReference type="Proteomes" id="UP000295023"/>
    </source>
</evidence>
<evidence type="ECO:0000256" key="1">
    <source>
        <dbReference type="SAM" id="MobiDB-lite"/>
    </source>
</evidence>
<dbReference type="OrthoDB" id="7285257at2"/>
<name>A0A4R4DFU7_9PROT</name>
<sequence length="85" mass="8784">MASAQDRPAPPAGHGSAPRPAIARPGLGLGPLQTEPGDIWAEVRGWTQPRKEAAEAAPKSRRAQPCAAGEEGCARKPARPRAAAE</sequence>
<protein>
    <submittedName>
        <fullName evidence="2">Uncharacterized protein</fullName>
    </submittedName>
</protein>
<organism evidence="2 3">
    <name type="scientific">Roseicella aquatilis</name>
    <dbReference type="NCBI Taxonomy" id="2527868"/>
    <lineage>
        <taxon>Bacteria</taxon>
        <taxon>Pseudomonadati</taxon>
        <taxon>Pseudomonadota</taxon>
        <taxon>Alphaproteobacteria</taxon>
        <taxon>Acetobacterales</taxon>
        <taxon>Roseomonadaceae</taxon>
        <taxon>Roseicella</taxon>
    </lineage>
</organism>
<dbReference type="Proteomes" id="UP000295023">
    <property type="component" value="Unassembled WGS sequence"/>
</dbReference>
<keyword evidence="3" id="KW-1185">Reference proteome</keyword>
<accession>A0A4R4DFU7</accession>
<dbReference type="EMBL" id="SKBM01000013">
    <property type="protein sequence ID" value="TCZ59824.1"/>
    <property type="molecule type" value="Genomic_DNA"/>
</dbReference>
<reference evidence="2 3" key="1">
    <citation type="submission" date="2019-03" db="EMBL/GenBank/DDBJ databases">
        <title>Paracraurococcus aquatilis NE82 genome sequence.</title>
        <authorList>
            <person name="Zhao Y."/>
            <person name="Du Z."/>
        </authorList>
    </citation>
    <scope>NUCLEOTIDE SEQUENCE [LARGE SCALE GENOMIC DNA]</scope>
    <source>
        <strain evidence="2 3">NE82</strain>
    </source>
</reference>
<dbReference type="AlphaFoldDB" id="A0A4R4DFU7"/>
<feature type="region of interest" description="Disordered" evidence="1">
    <location>
        <begin position="1"/>
        <end position="36"/>
    </location>
</feature>
<gene>
    <name evidence="2" type="ORF">EXY23_14555</name>
</gene>
<evidence type="ECO:0000313" key="2">
    <source>
        <dbReference type="EMBL" id="TCZ59824.1"/>
    </source>
</evidence>
<comment type="caution">
    <text evidence="2">The sequence shown here is derived from an EMBL/GenBank/DDBJ whole genome shotgun (WGS) entry which is preliminary data.</text>
</comment>
<feature type="region of interest" description="Disordered" evidence="1">
    <location>
        <begin position="49"/>
        <end position="85"/>
    </location>
</feature>
<proteinExistence type="predicted"/>
<dbReference type="RefSeq" id="WP_132290537.1">
    <property type="nucleotide sequence ID" value="NZ_SKBM01000013.1"/>
</dbReference>